<keyword evidence="8 11" id="KW-0472">Membrane</keyword>
<dbReference type="Proteomes" id="UP000657006">
    <property type="component" value="Unassembled WGS sequence"/>
</dbReference>
<dbReference type="GO" id="GO:0005524">
    <property type="term" value="F:ATP binding"/>
    <property type="evidence" value="ECO:0007669"/>
    <property type="project" value="UniProtKB-UniRule"/>
</dbReference>
<evidence type="ECO:0000256" key="2">
    <source>
        <dbReference type="ARBA" id="ARBA00004202"/>
    </source>
</evidence>
<comment type="caution">
    <text evidence="15">The sequence shown here is derived from an EMBL/GenBank/DDBJ whole genome shotgun (WGS) entry which is preliminary data.</text>
</comment>
<evidence type="ECO:0000256" key="9">
    <source>
        <dbReference type="ARBA" id="ARBA00023196"/>
    </source>
</evidence>
<keyword evidence="10 11" id="KW-0066">ATP synthesis</keyword>
<comment type="subunit">
    <text evidence="11 12">F-type ATPases have 2 components, CF(1) - the catalytic core - and CF(0) - the membrane proton channel. CF(1) has five subunits: alpha(3), beta(3), gamma(1), delta(1), epsilon(1). CF(0) has three main subunits: a, b and c.</text>
</comment>
<feature type="domain" description="ATP synthase epsilon subunit C-terminal" evidence="13">
    <location>
        <begin position="90"/>
        <end position="133"/>
    </location>
</feature>
<sequence length="139" mass="15651">MADKQFRLRILTPERVFYEGMADMVIFQGVEGELGVLPGHIPLTTLISSSSFHILTEDKNKTAVVAVHEGFVEILPDQVTLLTEAAEWPEEIDVERAERAKERAQKRLDNSGDGLDIKRAQLAMQRALTRLHVHTYKGV</sequence>
<dbReference type="NCBIfam" id="TIGR01216">
    <property type="entry name" value="ATP_synt_epsi"/>
    <property type="match status" value="1"/>
</dbReference>
<accession>A0A926DRF0</accession>
<dbReference type="PANTHER" id="PTHR13822">
    <property type="entry name" value="ATP SYNTHASE DELTA/EPSILON CHAIN"/>
    <property type="match status" value="1"/>
</dbReference>
<keyword evidence="6 11" id="KW-0375">Hydrogen ion transport</keyword>
<dbReference type="Gene3D" id="2.60.15.10">
    <property type="entry name" value="F0F1 ATP synthase delta/epsilon subunit, N-terminal"/>
    <property type="match status" value="1"/>
</dbReference>
<evidence type="ECO:0000313" key="16">
    <source>
        <dbReference type="Proteomes" id="UP000657006"/>
    </source>
</evidence>
<evidence type="ECO:0000256" key="5">
    <source>
        <dbReference type="ARBA" id="ARBA00022475"/>
    </source>
</evidence>
<evidence type="ECO:0000256" key="12">
    <source>
        <dbReference type="RuleBase" id="RU003656"/>
    </source>
</evidence>
<evidence type="ECO:0000256" key="7">
    <source>
        <dbReference type="ARBA" id="ARBA00023065"/>
    </source>
</evidence>
<dbReference type="PANTHER" id="PTHR13822:SF10">
    <property type="entry name" value="ATP SYNTHASE EPSILON CHAIN, CHLOROPLASTIC"/>
    <property type="match status" value="1"/>
</dbReference>
<comment type="function">
    <text evidence="1 11">Produces ATP from ADP in the presence of a proton gradient across the membrane.</text>
</comment>
<dbReference type="InterPro" id="IPR036794">
    <property type="entry name" value="ATP_F1_dsu/esu_C_sf"/>
</dbReference>
<comment type="similarity">
    <text evidence="3 11 12">Belongs to the ATPase epsilon chain family.</text>
</comment>
<dbReference type="RefSeq" id="WP_177717349.1">
    <property type="nucleotide sequence ID" value="NZ_JACRSQ010000003.1"/>
</dbReference>
<evidence type="ECO:0000256" key="11">
    <source>
        <dbReference type="HAMAP-Rule" id="MF_00530"/>
    </source>
</evidence>
<evidence type="ECO:0000259" key="13">
    <source>
        <dbReference type="Pfam" id="PF00401"/>
    </source>
</evidence>
<evidence type="ECO:0000256" key="8">
    <source>
        <dbReference type="ARBA" id="ARBA00023136"/>
    </source>
</evidence>
<dbReference type="Pfam" id="PF00401">
    <property type="entry name" value="ATP-synt_DE"/>
    <property type="match status" value="1"/>
</dbReference>
<dbReference type="GO" id="GO:0005886">
    <property type="term" value="C:plasma membrane"/>
    <property type="evidence" value="ECO:0007669"/>
    <property type="project" value="UniProtKB-SubCell"/>
</dbReference>
<dbReference type="SUPFAM" id="SSF51344">
    <property type="entry name" value="Epsilon subunit of F1F0-ATP synthase N-terminal domain"/>
    <property type="match status" value="1"/>
</dbReference>
<evidence type="ECO:0000313" key="15">
    <source>
        <dbReference type="EMBL" id="MBC8542651.1"/>
    </source>
</evidence>
<keyword evidence="7 11" id="KW-0406">Ion transport</keyword>
<dbReference type="FunFam" id="1.20.5.440:FF:000001">
    <property type="entry name" value="ATP synthase epsilon chain"/>
    <property type="match status" value="1"/>
</dbReference>
<keyword evidence="16" id="KW-1185">Reference proteome</keyword>
<evidence type="ECO:0000256" key="6">
    <source>
        <dbReference type="ARBA" id="ARBA00022781"/>
    </source>
</evidence>
<keyword evidence="5 11" id="KW-1003">Cell membrane</keyword>
<dbReference type="HAMAP" id="MF_00530">
    <property type="entry name" value="ATP_synth_epsil_bac"/>
    <property type="match status" value="1"/>
</dbReference>
<comment type="subcellular location">
    <subcellularLocation>
        <location evidence="2 11">Cell membrane</location>
        <topology evidence="2 11">Peripheral membrane protein</topology>
    </subcellularLocation>
</comment>
<dbReference type="InterPro" id="IPR001469">
    <property type="entry name" value="ATP_synth_F1_dsu/esu"/>
</dbReference>
<dbReference type="InterPro" id="IPR036771">
    <property type="entry name" value="ATPsynth_dsu/esu_N"/>
</dbReference>
<dbReference type="InterPro" id="IPR020547">
    <property type="entry name" value="ATP_synth_F1_esu_C"/>
</dbReference>
<protein>
    <recommendedName>
        <fullName evidence="11">ATP synthase epsilon chain</fullName>
    </recommendedName>
    <alternativeName>
        <fullName evidence="11">ATP synthase F1 sector epsilon subunit</fullName>
    </alternativeName>
    <alternativeName>
        <fullName evidence="11">F-ATPase epsilon subunit</fullName>
    </alternativeName>
</protein>
<dbReference type="InterPro" id="IPR020546">
    <property type="entry name" value="ATP_synth_F1_dsu/esu_N"/>
</dbReference>
<keyword evidence="4 11" id="KW-0813">Transport</keyword>
<reference evidence="15" key="1">
    <citation type="submission" date="2020-08" db="EMBL/GenBank/DDBJ databases">
        <title>Genome public.</title>
        <authorList>
            <person name="Liu C."/>
            <person name="Sun Q."/>
        </authorList>
    </citation>
    <scope>NUCLEOTIDE SEQUENCE</scope>
    <source>
        <strain evidence="15">NSJ-32</strain>
    </source>
</reference>
<dbReference type="SUPFAM" id="SSF46604">
    <property type="entry name" value="Epsilon subunit of F1F0-ATP synthase C-terminal domain"/>
    <property type="match status" value="1"/>
</dbReference>
<name>A0A926DRF0_9FIRM</name>
<evidence type="ECO:0000256" key="4">
    <source>
        <dbReference type="ARBA" id="ARBA00022448"/>
    </source>
</evidence>
<dbReference type="Pfam" id="PF02823">
    <property type="entry name" value="ATP-synt_DE_N"/>
    <property type="match status" value="1"/>
</dbReference>
<organism evidence="15 16">
    <name type="scientific">Bianquea renquensis</name>
    <dbReference type="NCBI Taxonomy" id="2763661"/>
    <lineage>
        <taxon>Bacteria</taxon>
        <taxon>Bacillati</taxon>
        <taxon>Bacillota</taxon>
        <taxon>Clostridia</taxon>
        <taxon>Eubacteriales</taxon>
        <taxon>Bianqueaceae</taxon>
        <taxon>Bianquea</taxon>
    </lineage>
</organism>
<dbReference type="CDD" id="cd12152">
    <property type="entry name" value="F1-ATPase_delta"/>
    <property type="match status" value="1"/>
</dbReference>
<dbReference type="GO" id="GO:0045259">
    <property type="term" value="C:proton-transporting ATP synthase complex"/>
    <property type="evidence" value="ECO:0007669"/>
    <property type="project" value="UniProtKB-KW"/>
</dbReference>
<proteinExistence type="inferred from homology"/>
<gene>
    <name evidence="11 15" type="primary">atpC</name>
    <name evidence="15" type="ORF">H8730_03690</name>
</gene>
<dbReference type="EMBL" id="JACRSQ010000003">
    <property type="protein sequence ID" value="MBC8542651.1"/>
    <property type="molecule type" value="Genomic_DNA"/>
</dbReference>
<evidence type="ECO:0000256" key="10">
    <source>
        <dbReference type="ARBA" id="ARBA00023310"/>
    </source>
</evidence>
<evidence type="ECO:0000259" key="14">
    <source>
        <dbReference type="Pfam" id="PF02823"/>
    </source>
</evidence>
<keyword evidence="9 11" id="KW-0139">CF(1)</keyword>
<feature type="domain" description="ATP synthase F1 complex delta/epsilon subunit N-terminal" evidence="14">
    <location>
        <begin position="6"/>
        <end position="86"/>
    </location>
</feature>
<evidence type="ECO:0000256" key="3">
    <source>
        <dbReference type="ARBA" id="ARBA00005712"/>
    </source>
</evidence>
<dbReference type="Gene3D" id="1.20.5.440">
    <property type="entry name" value="ATP synthase delta/epsilon subunit, C-terminal domain"/>
    <property type="match status" value="1"/>
</dbReference>
<dbReference type="AlphaFoldDB" id="A0A926DRF0"/>
<evidence type="ECO:0000256" key="1">
    <source>
        <dbReference type="ARBA" id="ARBA00003543"/>
    </source>
</evidence>
<dbReference type="GO" id="GO:0046933">
    <property type="term" value="F:proton-transporting ATP synthase activity, rotational mechanism"/>
    <property type="evidence" value="ECO:0007669"/>
    <property type="project" value="UniProtKB-UniRule"/>
</dbReference>